<accession>A0ABR8XPV4</accession>
<comment type="caution">
    <text evidence="2">The sequence shown here is derived from an EMBL/GenBank/DDBJ whole genome shotgun (WGS) entry which is preliminary data.</text>
</comment>
<evidence type="ECO:0000313" key="2">
    <source>
        <dbReference type="EMBL" id="MBD8033978.1"/>
    </source>
</evidence>
<keyword evidence="3" id="KW-1185">Reference proteome</keyword>
<feature type="transmembrane region" description="Helical" evidence="1">
    <location>
        <begin position="62"/>
        <end position="79"/>
    </location>
</feature>
<dbReference type="EMBL" id="JACSPW010000012">
    <property type="protein sequence ID" value="MBD8033978.1"/>
    <property type="molecule type" value="Genomic_DNA"/>
</dbReference>
<gene>
    <name evidence="2" type="ORF">H9632_12980</name>
</gene>
<name>A0ABR8XPV4_9BACL</name>
<keyword evidence="1" id="KW-0812">Transmembrane</keyword>
<organism evidence="2 3">
    <name type="scientific">Solibacillus merdavium</name>
    <dbReference type="NCBI Taxonomy" id="2762218"/>
    <lineage>
        <taxon>Bacteria</taxon>
        <taxon>Bacillati</taxon>
        <taxon>Bacillota</taxon>
        <taxon>Bacilli</taxon>
        <taxon>Bacillales</taxon>
        <taxon>Caryophanaceae</taxon>
        <taxon>Solibacillus</taxon>
    </lineage>
</organism>
<evidence type="ECO:0000313" key="3">
    <source>
        <dbReference type="Proteomes" id="UP000600565"/>
    </source>
</evidence>
<feature type="transmembrane region" description="Helical" evidence="1">
    <location>
        <begin position="21"/>
        <end position="42"/>
    </location>
</feature>
<proteinExistence type="predicted"/>
<sequence length="225" mass="26840">MAILLNKKVEILTNHSPFQFNASYCMSLHHYFIVYININIHFPSEVFFGETENMRGVFLLKYFIRILVALALCAVIWIVHPAREQVRELEKELSYQYSTANKLLRNTVEELLEWNFSQPITAEEKDYIHGLYVEISEITDLIFRGNVVHLEWKNRMYDIQAYLQRYMFGPPLLEEDVADLNQALQAILFITIDYREFVKYPDYGAMHDEKHEMVEKIKKRLETQY</sequence>
<reference evidence="2 3" key="1">
    <citation type="submission" date="2020-08" db="EMBL/GenBank/DDBJ databases">
        <title>A Genomic Blueprint of the Chicken Gut Microbiome.</title>
        <authorList>
            <person name="Gilroy R."/>
            <person name="Ravi A."/>
            <person name="Getino M."/>
            <person name="Pursley I."/>
            <person name="Horton D.L."/>
            <person name="Alikhan N.-F."/>
            <person name="Baker D."/>
            <person name="Gharbi K."/>
            <person name="Hall N."/>
            <person name="Watson M."/>
            <person name="Adriaenssens E.M."/>
            <person name="Foster-Nyarko E."/>
            <person name="Jarju S."/>
            <person name="Secka A."/>
            <person name="Antonio M."/>
            <person name="Oren A."/>
            <person name="Chaudhuri R."/>
            <person name="La Ragione R.M."/>
            <person name="Hildebrand F."/>
            <person name="Pallen M.J."/>
        </authorList>
    </citation>
    <scope>NUCLEOTIDE SEQUENCE [LARGE SCALE GENOMIC DNA]</scope>
    <source>
        <strain evidence="2 3">Sa1YVA6</strain>
    </source>
</reference>
<evidence type="ECO:0000256" key="1">
    <source>
        <dbReference type="SAM" id="Phobius"/>
    </source>
</evidence>
<keyword evidence="1" id="KW-1133">Transmembrane helix</keyword>
<keyword evidence="1" id="KW-0472">Membrane</keyword>
<dbReference type="RefSeq" id="WP_191704486.1">
    <property type="nucleotide sequence ID" value="NZ_JACSPW010000012.1"/>
</dbReference>
<protein>
    <submittedName>
        <fullName evidence="2">Uncharacterized protein</fullName>
    </submittedName>
</protein>
<dbReference type="Proteomes" id="UP000600565">
    <property type="component" value="Unassembled WGS sequence"/>
</dbReference>